<dbReference type="STRING" id="28094.SAMN06295900_10495"/>
<dbReference type="AlphaFoldDB" id="A0A1X7DVC7"/>
<dbReference type="Proteomes" id="UP000192911">
    <property type="component" value="Unassembled WGS sequence"/>
</dbReference>
<organism evidence="1 2">
    <name type="scientific">Trinickia caryophylli</name>
    <name type="common">Paraburkholderia caryophylli</name>
    <dbReference type="NCBI Taxonomy" id="28094"/>
    <lineage>
        <taxon>Bacteria</taxon>
        <taxon>Pseudomonadati</taxon>
        <taxon>Pseudomonadota</taxon>
        <taxon>Betaproteobacteria</taxon>
        <taxon>Burkholderiales</taxon>
        <taxon>Burkholderiaceae</taxon>
        <taxon>Trinickia</taxon>
    </lineage>
</organism>
<name>A0A1X7DVC7_TRICW</name>
<gene>
    <name evidence="1" type="ORF">SAMN06295900_10495</name>
</gene>
<evidence type="ECO:0000313" key="2">
    <source>
        <dbReference type="Proteomes" id="UP000192911"/>
    </source>
</evidence>
<sequence>MTNDANEPHESQQVLANITVTSISPPDGSKLLVNVVNNWSAKFSNSEGEKWTLTQPAGAIDADVSVDPSTGNVNSQEDTGPVTIKKKGVAKAEQFVIEDDNGASALGFTYTFVTRVINPLSYSGEVYAVAPFNGQIDTNNADQLVGLQVSADEDGAIATNVELSVQADGNAFLYDANKAEIRDGKLNTGATGTAVIYVANTVPGIFKVNFRGGTDQYGNPQVEGSQSIQVVIADSDGGGNLTPSPYIVEMGGGTLDLDSVGSTVTVKIDTYPPSVGAFMPVVIVVNNVPVVNSTLNTFAEFVTAGIPIPATLLTKNNNFIYYATYISGANVPDYESVPLGPFETTGAPHNEPLTGVSRTYPAPALAPNINIVNQSAIAGGLPVYIDNSGGMIKTGDKIYVMGYANGWDGDDATQSRGTSPRGYPYPLTVTDQNKNNLTVNLDQAQLSNFGDNVNGRSGNLKIDYYVLAGGVGPKLYSKYKADGWDLRTAFRQAG</sequence>
<keyword evidence="2" id="KW-1185">Reference proteome</keyword>
<reference evidence="2" key="1">
    <citation type="submission" date="2017-04" db="EMBL/GenBank/DDBJ databases">
        <authorList>
            <person name="Varghese N."/>
            <person name="Submissions S."/>
        </authorList>
    </citation>
    <scope>NUCLEOTIDE SEQUENCE [LARGE SCALE GENOMIC DNA]</scope>
    <source>
        <strain evidence="2">Ballard 720</strain>
    </source>
</reference>
<dbReference type="EMBL" id="FXAH01000004">
    <property type="protein sequence ID" value="SMF22523.1"/>
    <property type="molecule type" value="Genomic_DNA"/>
</dbReference>
<dbReference type="RefSeq" id="WP_085226685.1">
    <property type="nucleotide sequence ID" value="NZ_BSQD01000005.1"/>
</dbReference>
<accession>A0A1X7DVC7</accession>
<protein>
    <submittedName>
        <fullName evidence="1">Uncharacterized protein</fullName>
    </submittedName>
</protein>
<proteinExistence type="predicted"/>
<evidence type="ECO:0000313" key="1">
    <source>
        <dbReference type="EMBL" id="SMF22523.1"/>
    </source>
</evidence>
<dbReference type="GeneID" id="95551333"/>